<dbReference type="InterPro" id="IPR046335">
    <property type="entry name" value="LacI/GalR-like_sensor"/>
</dbReference>
<dbReference type="SMART" id="SM00345">
    <property type="entry name" value="HTH_GNTR"/>
    <property type="match status" value="1"/>
</dbReference>
<dbReference type="RefSeq" id="WP_162672303.1">
    <property type="nucleotide sequence ID" value="NZ_LR593886.1"/>
</dbReference>
<dbReference type="Gene3D" id="1.10.10.10">
    <property type="entry name" value="Winged helix-like DNA-binding domain superfamily/Winged helix DNA-binding domain"/>
    <property type="match status" value="1"/>
</dbReference>
<dbReference type="Pfam" id="PF13377">
    <property type="entry name" value="Peripla_BP_3"/>
    <property type="match status" value="1"/>
</dbReference>
<dbReference type="AlphaFoldDB" id="A0A6P2DK53"/>
<accession>A0A6P2DK53</accession>
<dbReference type="CDD" id="cd06267">
    <property type="entry name" value="PBP1_LacI_sugar_binding-like"/>
    <property type="match status" value="1"/>
</dbReference>
<evidence type="ECO:0000313" key="6">
    <source>
        <dbReference type="Proteomes" id="UP000464178"/>
    </source>
</evidence>
<dbReference type="SUPFAM" id="SSF53822">
    <property type="entry name" value="Periplasmic binding protein-like I"/>
    <property type="match status" value="1"/>
</dbReference>
<name>A0A6P2DK53_9BACT</name>
<evidence type="ECO:0000256" key="2">
    <source>
        <dbReference type="ARBA" id="ARBA00023125"/>
    </source>
</evidence>
<dbReference type="SUPFAM" id="SSF46785">
    <property type="entry name" value="Winged helix' DNA-binding domain"/>
    <property type="match status" value="1"/>
</dbReference>
<dbReference type="PANTHER" id="PTHR30146">
    <property type="entry name" value="LACI-RELATED TRANSCRIPTIONAL REPRESSOR"/>
    <property type="match status" value="1"/>
</dbReference>
<dbReference type="EMBL" id="LR593886">
    <property type="protein sequence ID" value="VTS00904.1"/>
    <property type="molecule type" value="Genomic_DNA"/>
</dbReference>
<dbReference type="KEGG" id="gms:SOIL9_80280"/>
<dbReference type="GO" id="GO:0000976">
    <property type="term" value="F:transcription cis-regulatory region binding"/>
    <property type="evidence" value="ECO:0007669"/>
    <property type="project" value="TreeGrafter"/>
</dbReference>
<keyword evidence="2" id="KW-0238">DNA-binding</keyword>
<reference evidence="5 6" key="1">
    <citation type="submission" date="2019-05" db="EMBL/GenBank/DDBJ databases">
        <authorList>
            <consortium name="Science for Life Laboratories"/>
        </authorList>
    </citation>
    <scope>NUCLEOTIDE SEQUENCE [LARGE SCALE GENOMIC DNA]</scope>
    <source>
        <strain evidence="5">Soil9</strain>
    </source>
</reference>
<dbReference type="GO" id="GO:0003700">
    <property type="term" value="F:DNA-binding transcription factor activity"/>
    <property type="evidence" value="ECO:0007669"/>
    <property type="project" value="InterPro"/>
</dbReference>
<dbReference type="InterPro" id="IPR036388">
    <property type="entry name" value="WH-like_DNA-bd_sf"/>
</dbReference>
<evidence type="ECO:0000259" key="4">
    <source>
        <dbReference type="PROSITE" id="PS50949"/>
    </source>
</evidence>
<organism evidence="5 6">
    <name type="scientific">Gemmata massiliana</name>
    <dbReference type="NCBI Taxonomy" id="1210884"/>
    <lineage>
        <taxon>Bacteria</taxon>
        <taxon>Pseudomonadati</taxon>
        <taxon>Planctomycetota</taxon>
        <taxon>Planctomycetia</taxon>
        <taxon>Gemmatales</taxon>
        <taxon>Gemmataceae</taxon>
        <taxon>Gemmata</taxon>
    </lineage>
</organism>
<dbReference type="InterPro" id="IPR000524">
    <property type="entry name" value="Tscrpt_reg_HTH_GntR"/>
</dbReference>
<evidence type="ECO:0000256" key="3">
    <source>
        <dbReference type="ARBA" id="ARBA00023163"/>
    </source>
</evidence>
<dbReference type="Proteomes" id="UP000464178">
    <property type="component" value="Chromosome"/>
</dbReference>
<dbReference type="InterPro" id="IPR036390">
    <property type="entry name" value="WH_DNA-bd_sf"/>
</dbReference>
<keyword evidence="1" id="KW-0805">Transcription regulation</keyword>
<keyword evidence="3" id="KW-0804">Transcription</keyword>
<evidence type="ECO:0000256" key="1">
    <source>
        <dbReference type="ARBA" id="ARBA00023015"/>
    </source>
</evidence>
<dbReference type="InterPro" id="IPR028082">
    <property type="entry name" value="Peripla_BP_I"/>
</dbReference>
<dbReference type="PROSITE" id="PS50949">
    <property type="entry name" value="HTH_GNTR"/>
    <property type="match status" value="1"/>
</dbReference>
<dbReference type="Gene3D" id="3.40.50.2300">
    <property type="match status" value="2"/>
</dbReference>
<sequence length="382" mass="42079">MSALNGLPKYVEVATALELQIRTGKWDGGRMPSVRGIAEVHKVSVVTASRALQILRDKGLIQTVERSGSRRVAPPSAERWALVLRLTPGPWQRATLSLSRIGFEAIARREPMHIEHDAIQLAVRMSESELRASVRKAKDAGVNGVFCIPSRHSVEEMQLDERFLSACGAEGLPVVLVERNLRGYSRELTHDLVAVDDVDGAARLTRHLLELGRRRIAIVVASPTSSHNDKVAGYLYALHAATFDPELGVAPAPVVLYQSHDLSSREAYAHLADQIRERNLDGVLCFQDYTAMGLIFELLNRGIRVPDEVAVVGSDDLPMGDQFAIGITTYSYPSEGLAEQAIRLMRERRQNPDRRPLKVVVPGHLIVRESSVRATPSRSDGG</sequence>
<gene>
    <name evidence="5" type="ORF">SOIL9_80280</name>
</gene>
<feature type="domain" description="HTH gntR-type" evidence="4">
    <location>
        <begin position="7"/>
        <end position="74"/>
    </location>
</feature>
<keyword evidence="6" id="KW-1185">Reference proteome</keyword>
<evidence type="ECO:0000313" key="5">
    <source>
        <dbReference type="EMBL" id="VTS00904.1"/>
    </source>
</evidence>
<dbReference type="Pfam" id="PF00392">
    <property type="entry name" value="GntR"/>
    <property type="match status" value="1"/>
</dbReference>
<proteinExistence type="predicted"/>
<dbReference type="PANTHER" id="PTHR30146:SF109">
    <property type="entry name" value="HTH-TYPE TRANSCRIPTIONAL REGULATOR GALS"/>
    <property type="match status" value="1"/>
</dbReference>
<protein>
    <recommendedName>
        <fullName evidence="4">HTH gntR-type domain-containing protein</fullName>
    </recommendedName>
</protein>